<organism evidence="9 10">
    <name type="scientific">Cyanidiococcus yangmingshanensis</name>
    <dbReference type="NCBI Taxonomy" id="2690220"/>
    <lineage>
        <taxon>Eukaryota</taxon>
        <taxon>Rhodophyta</taxon>
        <taxon>Bangiophyceae</taxon>
        <taxon>Cyanidiales</taxon>
        <taxon>Cyanidiaceae</taxon>
        <taxon>Cyanidiococcus</taxon>
    </lineage>
</organism>
<dbReference type="Pfam" id="PF02879">
    <property type="entry name" value="PGM_PMM_II"/>
    <property type="match status" value="1"/>
</dbReference>
<dbReference type="InterPro" id="IPR005845">
    <property type="entry name" value="A-D-PHexomutase_a/b/a-II"/>
</dbReference>
<feature type="domain" description="Alpha-D-phosphohexomutase alpha/beta/alpha" evidence="6">
    <location>
        <begin position="2"/>
        <end position="140"/>
    </location>
</feature>
<keyword evidence="4" id="KW-0460">Magnesium</keyword>
<evidence type="ECO:0000256" key="5">
    <source>
        <dbReference type="ARBA" id="ARBA00023235"/>
    </source>
</evidence>
<dbReference type="InterPro" id="IPR036900">
    <property type="entry name" value="A-D-PHexomutase_C_sf"/>
</dbReference>
<dbReference type="SUPFAM" id="SSF55957">
    <property type="entry name" value="Phosphoglucomutase, C-terminal domain"/>
    <property type="match status" value="1"/>
</dbReference>
<dbReference type="GO" id="GO:0005829">
    <property type="term" value="C:cytosol"/>
    <property type="evidence" value="ECO:0007669"/>
    <property type="project" value="TreeGrafter"/>
</dbReference>
<dbReference type="Proteomes" id="UP000530660">
    <property type="component" value="Unassembled WGS sequence"/>
</dbReference>
<feature type="domain" description="Alpha-D-phosphohexomutase alpha/beta/alpha" evidence="7">
    <location>
        <begin position="211"/>
        <end position="316"/>
    </location>
</feature>
<name>A0A7J7IMK7_9RHOD</name>
<dbReference type="InterPro" id="IPR045244">
    <property type="entry name" value="PGM"/>
</dbReference>
<evidence type="ECO:0008006" key="11">
    <source>
        <dbReference type="Google" id="ProtNLM"/>
    </source>
</evidence>
<evidence type="ECO:0000259" key="6">
    <source>
        <dbReference type="Pfam" id="PF02878"/>
    </source>
</evidence>
<dbReference type="Gene3D" id="3.40.120.10">
    <property type="entry name" value="Alpha-D-Glucose-1,6-Bisphosphate, subunit A, domain 3"/>
    <property type="match status" value="3"/>
</dbReference>
<keyword evidence="10" id="KW-1185">Reference proteome</keyword>
<keyword evidence="2" id="KW-0597">Phosphoprotein</keyword>
<reference evidence="9 10" key="1">
    <citation type="journal article" date="2020" name="J. Phycol.">
        <title>Comparative genome analysis reveals Cyanidiococcus gen. nov., a new extremophilic red algal genus sister to Cyanidioschyzon (Cyanidioschyzonaceae, Rhodophyta).</title>
        <authorList>
            <person name="Liu S.-L."/>
            <person name="Chiang Y.-R."/>
            <person name="Yoon H.S."/>
            <person name="Fu H.-Y."/>
        </authorList>
    </citation>
    <scope>NUCLEOTIDE SEQUENCE [LARGE SCALE GENOMIC DNA]</scope>
    <source>
        <strain evidence="9 10">THAL066</strain>
    </source>
</reference>
<dbReference type="GO" id="GO:0005975">
    <property type="term" value="P:carbohydrate metabolic process"/>
    <property type="evidence" value="ECO:0007669"/>
    <property type="project" value="InterPro"/>
</dbReference>
<comment type="caution">
    <text evidence="9">The sequence shown here is derived from an EMBL/GenBank/DDBJ whole genome shotgun (WGS) entry which is preliminary data.</text>
</comment>
<dbReference type="PANTHER" id="PTHR22573">
    <property type="entry name" value="PHOSPHOHEXOMUTASE FAMILY MEMBER"/>
    <property type="match status" value="1"/>
</dbReference>
<evidence type="ECO:0000256" key="1">
    <source>
        <dbReference type="ARBA" id="ARBA00010231"/>
    </source>
</evidence>
<evidence type="ECO:0000256" key="3">
    <source>
        <dbReference type="ARBA" id="ARBA00022723"/>
    </source>
</evidence>
<dbReference type="PANTHER" id="PTHR22573:SF2">
    <property type="entry name" value="PHOSPHOGLUCOMUTASE"/>
    <property type="match status" value="1"/>
</dbReference>
<keyword evidence="3" id="KW-0479">Metal-binding</keyword>
<feature type="domain" description="Alpha-D-phosphohexomutase alpha/beta/alpha" evidence="8">
    <location>
        <begin position="348"/>
        <end position="430"/>
    </location>
</feature>
<evidence type="ECO:0000256" key="4">
    <source>
        <dbReference type="ARBA" id="ARBA00022842"/>
    </source>
</evidence>
<dbReference type="OrthoDB" id="2291at2759"/>
<keyword evidence="5" id="KW-0413">Isomerase</keyword>
<dbReference type="Gene3D" id="3.30.310.50">
    <property type="entry name" value="Alpha-D-phosphohexomutase, C-terminal domain"/>
    <property type="match status" value="1"/>
</dbReference>
<evidence type="ECO:0000259" key="7">
    <source>
        <dbReference type="Pfam" id="PF02879"/>
    </source>
</evidence>
<dbReference type="InterPro" id="IPR005844">
    <property type="entry name" value="A-D-PHexomutase_a/b/a-I"/>
</dbReference>
<dbReference type="InterPro" id="IPR005846">
    <property type="entry name" value="A-D-PHexomutase_a/b/a-III"/>
</dbReference>
<accession>A0A7J7IMK7</accession>
<dbReference type="Pfam" id="PF02880">
    <property type="entry name" value="PGM_PMM_III"/>
    <property type="match status" value="1"/>
</dbReference>
<evidence type="ECO:0000256" key="2">
    <source>
        <dbReference type="ARBA" id="ARBA00022553"/>
    </source>
</evidence>
<dbReference type="AlphaFoldDB" id="A0A7J7IMK7"/>
<dbReference type="Pfam" id="PF02878">
    <property type="entry name" value="PGM_PMM_I"/>
    <property type="match status" value="1"/>
</dbReference>
<gene>
    <name evidence="9" type="ORF">F1559_000418</name>
</gene>
<dbReference type="EMBL" id="VWRR01000003">
    <property type="protein sequence ID" value="KAF6004342.1"/>
    <property type="molecule type" value="Genomic_DNA"/>
</dbReference>
<dbReference type="GO" id="GO:0046872">
    <property type="term" value="F:metal ion binding"/>
    <property type="evidence" value="ECO:0007669"/>
    <property type="project" value="UniProtKB-KW"/>
</dbReference>
<dbReference type="SUPFAM" id="SSF53738">
    <property type="entry name" value="Phosphoglucomutase, first 3 domains"/>
    <property type="match status" value="3"/>
</dbReference>
<dbReference type="InterPro" id="IPR016055">
    <property type="entry name" value="A-D-PHexomutase_a/b/a-I/II/III"/>
</dbReference>
<proteinExistence type="inferred from homology"/>
<dbReference type="GO" id="GO:0004614">
    <property type="term" value="F:phosphoglucomutase activity"/>
    <property type="evidence" value="ECO:0007669"/>
    <property type="project" value="InterPro"/>
</dbReference>
<evidence type="ECO:0000313" key="10">
    <source>
        <dbReference type="Proteomes" id="UP000530660"/>
    </source>
</evidence>
<evidence type="ECO:0000259" key="8">
    <source>
        <dbReference type="Pfam" id="PF02880"/>
    </source>
</evidence>
<dbReference type="Pfam" id="PF24947">
    <property type="entry name" value="PGM1_C_vert_fung"/>
    <property type="match status" value="1"/>
</dbReference>
<evidence type="ECO:0000313" key="9">
    <source>
        <dbReference type="EMBL" id="KAF6004342.1"/>
    </source>
</evidence>
<sequence>MRKRTLEVAQTPHFLENWLQSLFDVLAEQLGADTLRQGTMIVGGDGREWNLVALRKLWRIAAANGLRKLIVLGPDAVATTPAISAVIRATKAIGGIAFTASHNPGGLYGDWGVKYNMGNGGPAPDAFTRLIYERTKSIDRYFQLEATQADALCGADGFDGISVKRVNTVYRFRILYDKEREINVTGPSQDTQSTDALESVFEVHLVDATEEYVSLMERIFNFDLIRGLLTRPNFRMVFDAMHGSTGPFAFEIFTERMRYWEHPWFRRGQYLPDFGGEHPDPSLQNLTELVQEVFTESDPPEFAAASDADGDRYLIFGRRFVVQPSDSLAIMLDYALRPDFAPYFRGAGNPPRGVARSMPTSAAVDRVAASHSICCYETPTGWKYFCNLLDAGKISLCGEESCGAGSVHIREKDGLWAILFWLSILAYNNRNREPEAPCVGVEDIVRAHWAKYGRNYYDRWDFDGIDGSRAQEWMRNLELRVENNDLIRAEQSEPKLYAADIFHYQDPIDGSWAFNQGVRLFFAPDRKFTRSAST</sequence>
<protein>
    <recommendedName>
        <fullName evidence="11">Phosphoglucomutase-2</fullName>
    </recommendedName>
</protein>
<comment type="similarity">
    <text evidence="1">Belongs to the phosphohexose mutase family.</text>
</comment>